<sequence length="279" mass="31306">MQWGKKPIFELRNICFGTANPTMRSNRMRIRTIGITLATLILLSCKPQYQIVEMSGTITEMNSSFDTPQHAAMHALVLSYKRELDDQMNEVIGTSEQVMMYGRPESLLTNLTSDVMKAYGDEHLEGGADVAMMNVHGHRASMPAGEITVGNLYEIYSFDNAITFLEMKGSDLMELFNAYARIGGAGISSNVRLAIENHRVKEVTLNGEAIDPDRIYRVVTLDYLAEGNDNMSAMRNALSHHNTGVTLRDVMIDYVKKETRRGNPIRSYLDGRITITNQE</sequence>
<dbReference type="Proteomes" id="UP000053860">
    <property type="component" value="Unassembled WGS sequence"/>
</dbReference>
<reference evidence="3" key="1">
    <citation type="journal article" date="2015" name="MBio">
        <title>Genome-Resolved Metagenomic Analysis Reveals Roles for Candidate Phyla and Other Microbial Community Members in Biogeochemical Transformations in Oil Reservoirs.</title>
        <authorList>
            <person name="Hu P."/>
            <person name="Tom L."/>
            <person name="Singh A."/>
            <person name="Thomas B.C."/>
            <person name="Baker B.J."/>
            <person name="Piceno Y.M."/>
            <person name="Andersen G.L."/>
            <person name="Banfield J.F."/>
        </authorList>
    </citation>
    <scope>NUCLEOTIDE SEQUENCE [LARGE SCALE GENOMIC DNA]</scope>
</reference>
<proteinExistence type="predicted"/>
<dbReference type="AlphaFoldDB" id="A0A101HH87"/>
<accession>A0A101HH87</accession>
<dbReference type="PRINTS" id="PR01607">
    <property type="entry name" value="APYRASEFAMLY"/>
</dbReference>
<organism evidence="2 3">
    <name type="scientific">Proteiniphilum acetatigenes</name>
    <dbReference type="NCBI Taxonomy" id="294710"/>
    <lineage>
        <taxon>Bacteria</taxon>
        <taxon>Pseudomonadati</taxon>
        <taxon>Bacteroidota</taxon>
        <taxon>Bacteroidia</taxon>
        <taxon>Bacteroidales</taxon>
        <taxon>Dysgonomonadaceae</taxon>
        <taxon>Proteiniphilum</taxon>
    </lineage>
</organism>
<dbReference type="PANTHER" id="PTHR11575:SF24">
    <property type="entry name" value="5'-NUCLEOTIDASE"/>
    <property type="match status" value="1"/>
</dbReference>
<protein>
    <recommendedName>
        <fullName evidence="1">5'-Nucleotidase C-terminal domain-containing protein</fullName>
    </recommendedName>
</protein>
<dbReference type="Pfam" id="PF02872">
    <property type="entry name" value="5_nucleotid_C"/>
    <property type="match status" value="1"/>
</dbReference>
<dbReference type="GO" id="GO:0016787">
    <property type="term" value="F:hydrolase activity"/>
    <property type="evidence" value="ECO:0007669"/>
    <property type="project" value="InterPro"/>
</dbReference>
<evidence type="ECO:0000313" key="2">
    <source>
        <dbReference type="EMBL" id="KUK76603.1"/>
    </source>
</evidence>
<dbReference type="SUPFAM" id="SSF55816">
    <property type="entry name" value="5'-nucleotidase (syn. UDP-sugar hydrolase), C-terminal domain"/>
    <property type="match status" value="1"/>
</dbReference>
<dbReference type="EMBL" id="LGGN01000225">
    <property type="protein sequence ID" value="KUK76603.1"/>
    <property type="molecule type" value="Genomic_DNA"/>
</dbReference>
<dbReference type="InterPro" id="IPR008334">
    <property type="entry name" value="5'-Nucleotdase_C"/>
</dbReference>
<feature type="domain" description="5'-Nucleotidase C-terminal" evidence="1">
    <location>
        <begin position="91"/>
        <end position="234"/>
    </location>
</feature>
<dbReference type="InterPro" id="IPR006179">
    <property type="entry name" value="5_nucleotidase/apyrase"/>
</dbReference>
<dbReference type="Gene3D" id="3.90.780.10">
    <property type="entry name" value="5'-Nucleotidase, C-terminal domain"/>
    <property type="match status" value="1"/>
</dbReference>
<dbReference type="GO" id="GO:0009166">
    <property type="term" value="P:nucleotide catabolic process"/>
    <property type="evidence" value="ECO:0007669"/>
    <property type="project" value="InterPro"/>
</dbReference>
<gene>
    <name evidence="2" type="ORF">XD92_1142</name>
</gene>
<dbReference type="InterPro" id="IPR036907">
    <property type="entry name" value="5'-Nucleotdase_C_sf"/>
</dbReference>
<evidence type="ECO:0000313" key="3">
    <source>
        <dbReference type="Proteomes" id="UP000053860"/>
    </source>
</evidence>
<dbReference type="PATRIC" id="fig|294710.3.peg.1540"/>
<name>A0A101HH87_9BACT</name>
<dbReference type="PANTHER" id="PTHR11575">
    <property type="entry name" value="5'-NUCLEOTIDASE-RELATED"/>
    <property type="match status" value="1"/>
</dbReference>
<evidence type="ECO:0000259" key="1">
    <source>
        <dbReference type="Pfam" id="PF02872"/>
    </source>
</evidence>
<comment type="caution">
    <text evidence="2">The sequence shown here is derived from an EMBL/GenBank/DDBJ whole genome shotgun (WGS) entry which is preliminary data.</text>
</comment>